<reference evidence="3" key="1">
    <citation type="journal article" date="2019" name="Int. J. Syst. Evol. Microbiol.">
        <title>The Global Catalogue of Microorganisms (GCM) 10K type strain sequencing project: providing services to taxonomists for standard genome sequencing and annotation.</title>
        <authorList>
            <consortium name="The Broad Institute Genomics Platform"/>
            <consortium name="The Broad Institute Genome Sequencing Center for Infectious Disease"/>
            <person name="Wu L."/>
            <person name="Ma J."/>
        </authorList>
    </citation>
    <scope>NUCLEOTIDE SEQUENCE [LARGE SCALE GENOMIC DNA]</scope>
    <source>
        <strain evidence="3">CCM 8927</strain>
    </source>
</reference>
<evidence type="ECO:0000313" key="3">
    <source>
        <dbReference type="Proteomes" id="UP001596288"/>
    </source>
</evidence>
<dbReference type="RefSeq" id="WP_137612201.1">
    <property type="nucleotide sequence ID" value="NZ_BJDF01000020.1"/>
</dbReference>
<keyword evidence="1" id="KW-1133">Transmembrane helix</keyword>
<sequence>MSFTSQMIFNITIIFITVTLVVGVILSGIALFRIAGALKLRNRMLRQATRPYLICQRNHQQLMIKNLGPVSVTIDEIESDFDLTSLNQQLIYANQSLYYNLTKPDKLTLSVKYHDEIDNYQADFNL</sequence>
<evidence type="ECO:0000256" key="1">
    <source>
        <dbReference type="SAM" id="Phobius"/>
    </source>
</evidence>
<name>A0ABW1RPR6_9LACO</name>
<feature type="transmembrane region" description="Helical" evidence="1">
    <location>
        <begin position="12"/>
        <end position="36"/>
    </location>
</feature>
<evidence type="ECO:0000313" key="2">
    <source>
        <dbReference type="EMBL" id="MFC6177184.1"/>
    </source>
</evidence>
<keyword evidence="1" id="KW-0812">Transmembrane</keyword>
<comment type="caution">
    <text evidence="2">The sequence shown here is derived from an EMBL/GenBank/DDBJ whole genome shotgun (WGS) entry which is preliminary data.</text>
</comment>
<proteinExistence type="predicted"/>
<accession>A0ABW1RPR6</accession>
<keyword evidence="3" id="KW-1185">Reference proteome</keyword>
<gene>
    <name evidence="2" type="ORF">ACFQAV_10045</name>
</gene>
<keyword evidence="1" id="KW-0472">Membrane</keyword>
<protein>
    <submittedName>
        <fullName evidence="2">Uncharacterized protein</fullName>
    </submittedName>
</protein>
<dbReference type="EMBL" id="JBHSSF010000024">
    <property type="protein sequence ID" value="MFC6177184.1"/>
    <property type="molecule type" value="Genomic_DNA"/>
</dbReference>
<dbReference type="Proteomes" id="UP001596288">
    <property type="component" value="Unassembled WGS sequence"/>
</dbReference>
<organism evidence="2 3">
    <name type="scientific">Companilactobacillus huachuanensis</name>
    <dbReference type="NCBI Taxonomy" id="2559914"/>
    <lineage>
        <taxon>Bacteria</taxon>
        <taxon>Bacillati</taxon>
        <taxon>Bacillota</taxon>
        <taxon>Bacilli</taxon>
        <taxon>Lactobacillales</taxon>
        <taxon>Lactobacillaceae</taxon>
        <taxon>Companilactobacillus</taxon>
    </lineage>
</organism>